<dbReference type="NCBIfam" id="TIGR00125">
    <property type="entry name" value="cyt_tran_rel"/>
    <property type="match status" value="1"/>
</dbReference>
<protein>
    <submittedName>
        <fullName evidence="2">AAA family ATPase</fullName>
    </submittedName>
</protein>
<dbReference type="SUPFAM" id="SSF52374">
    <property type="entry name" value="Nucleotidylyl transferase"/>
    <property type="match status" value="1"/>
</dbReference>
<comment type="caution">
    <text evidence="2">The sequence shown here is derived from an EMBL/GenBank/DDBJ whole genome shotgun (WGS) entry which is preliminary data.</text>
</comment>
<keyword evidence="3" id="KW-1185">Reference proteome</keyword>
<dbReference type="Gene3D" id="3.40.50.620">
    <property type="entry name" value="HUPs"/>
    <property type="match status" value="1"/>
</dbReference>
<dbReference type="PANTHER" id="PTHR37512:SF1">
    <property type="entry name" value="NADR_TTD14 AAA DOMAIN-CONTAINING PROTEIN"/>
    <property type="match status" value="1"/>
</dbReference>
<dbReference type="InterPro" id="IPR004821">
    <property type="entry name" value="Cyt_trans-like"/>
</dbReference>
<name>A0ABT5UBN5_9GAMM</name>
<proteinExistence type="predicted"/>
<dbReference type="Proteomes" id="UP001528823">
    <property type="component" value="Unassembled WGS sequence"/>
</dbReference>
<dbReference type="SUPFAM" id="SSF52540">
    <property type="entry name" value="P-loop containing nucleoside triphosphate hydrolases"/>
    <property type="match status" value="1"/>
</dbReference>
<dbReference type="InterPro" id="IPR027417">
    <property type="entry name" value="P-loop_NTPase"/>
</dbReference>
<dbReference type="Pfam" id="PF13521">
    <property type="entry name" value="AAA_28"/>
    <property type="match status" value="1"/>
</dbReference>
<dbReference type="RefSeq" id="WP_274690077.1">
    <property type="nucleotide sequence ID" value="NZ_JAPMOU010000023.1"/>
</dbReference>
<evidence type="ECO:0000313" key="2">
    <source>
        <dbReference type="EMBL" id="MDE1463742.1"/>
    </source>
</evidence>
<evidence type="ECO:0000313" key="3">
    <source>
        <dbReference type="Proteomes" id="UP001528823"/>
    </source>
</evidence>
<dbReference type="PANTHER" id="PTHR37512">
    <property type="entry name" value="TRIFUNCTIONAL NAD BIOSYNTHESIS/REGULATOR PROTEIN NADR"/>
    <property type="match status" value="1"/>
</dbReference>
<feature type="domain" description="NadR/Ttd14 AAA" evidence="1">
    <location>
        <begin position="165"/>
        <end position="326"/>
    </location>
</feature>
<dbReference type="InterPro" id="IPR014729">
    <property type="entry name" value="Rossmann-like_a/b/a_fold"/>
</dbReference>
<gene>
    <name evidence="2" type="ORF">ORQ98_17445</name>
</gene>
<dbReference type="Gene3D" id="3.40.50.300">
    <property type="entry name" value="P-loop containing nucleotide triphosphate hydrolases"/>
    <property type="match status" value="1"/>
</dbReference>
<accession>A0ABT5UBN5</accession>
<dbReference type="InterPro" id="IPR052735">
    <property type="entry name" value="NAD_biosynth-regulator"/>
</dbReference>
<dbReference type="EMBL" id="JAPMOU010000023">
    <property type="protein sequence ID" value="MDE1463742.1"/>
    <property type="molecule type" value="Genomic_DNA"/>
</dbReference>
<organism evidence="2 3">
    <name type="scientific">Spartinivicinus poritis</name>
    <dbReference type="NCBI Taxonomy" id="2994640"/>
    <lineage>
        <taxon>Bacteria</taxon>
        <taxon>Pseudomonadati</taxon>
        <taxon>Pseudomonadota</taxon>
        <taxon>Gammaproteobacteria</taxon>
        <taxon>Oceanospirillales</taxon>
        <taxon>Zooshikellaceae</taxon>
        <taxon>Spartinivicinus</taxon>
    </lineage>
</organism>
<reference evidence="2 3" key="1">
    <citation type="submission" date="2022-11" db="EMBL/GenBank/DDBJ databases">
        <title>Spartinivicinus poritis sp. nov., isolated from scleractinian coral Porites lutea.</title>
        <authorList>
            <person name="Zhang G."/>
            <person name="Cai L."/>
            <person name="Wei Q."/>
        </authorList>
    </citation>
    <scope>NUCLEOTIDE SEQUENCE [LARGE SCALE GENOMIC DNA]</scope>
    <source>
        <strain evidence="2 3">A2-2</strain>
    </source>
</reference>
<sequence>MAALNPDLNGKLTRGLVLGKFYPPHLGHQYLIAFAAAYVDELTVVVEAMPAEQIPASRRIQWLQSLFVEVKFLLLADYNPQDPSETSDFWQIWQSSILRLLSYPPDVVFASESYGEPLAACLGAEFVPVDPLRQLTPVSGTAIRANPYQYWQYLSDPVKSYYRKRVCICGPESTGKSTLSKWLANQLDTRHPECNSLVPEYARLFLEQQQTEMTAQDIVTIAKGQAASEKALMSRAGPLQIVDTGVIASKVWSEFLFDQCSTTLDSLSRETHYDLYLLCYPDIPWVKDDIRYLPCQGQAFFDRLQQLILESRNAQVEIIKGNWQQRRGIALQAVLQLIE</sequence>
<evidence type="ECO:0000259" key="1">
    <source>
        <dbReference type="Pfam" id="PF13521"/>
    </source>
</evidence>
<dbReference type="InterPro" id="IPR038727">
    <property type="entry name" value="NadR/Ttd14_AAA_dom"/>
</dbReference>